<reference evidence="2" key="2">
    <citation type="submission" date="2023-06" db="EMBL/GenBank/DDBJ databases">
        <authorList>
            <person name="Ma L."/>
            <person name="Liu K.-W."/>
            <person name="Li Z."/>
            <person name="Hsiao Y.-Y."/>
            <person name="Qi Y."/>
            <person name="Fu T."/>
            <person name="Tang G."/>
            <person name="Zhang D."/>
            <person name="Sun W.-H."/>
            <person name="Liu D.-K."/>
            <person name="Li Y."/>
            <person name="Chen G.-Z."/>
            <person name="Liu X.-D."/>
            <person name="Liao X.-Y."/>
            <person name="Jiang Y.-T."/>
            <person name="Yu X."/>
            <person name="Hao Y."/>
            <person name="Huang J."/>
            <person name="Zhao X.-W."/>
            <person name="Ke S."/>
            <person name="Chen Y.-Y."/>
            <person name="Wu W.-L."/>
            <person name="Hsu J.-L."/>
            <person name="Lin Y.-F."/>
            <person name="Huang M.-D."/>
            <person name="Li C.-Y."/>
            <person name="Huang L."/>
            <person name="Wang Z.-W."/>
            <person name="Zhao X."/>
            <person name="Zhong W.-Y."/>
            <person name="Peng D.-H."/>
            <person name="Ahmad S."/>
            <person name="Lan S."/>
            <person name="Zhang J.-S."/>
            <person name="Tsai W.-C."/>
            <person name="Van De Peer Y."/>
            <person name="Liu Z.-J."/>
        </authorList>
    </citation>
    <scope>NUCLEOTIDE SEQUENCE</scope>
    <source>
        <strain evidence="2">CP</strain>
        <tissue evidence="2">Leaves</tissue>
    </source>
</reference>
<protein>
    <submittedName>
        <fullName evidence="2">Uncharacterized protein</fullName>
    </submittedName>
</protein>
<reference evidence="2" key="1">
    <citation type="journal article" date="2023" name="Nat. Commun.">
        <title>Diploid and tetraploid genomes of Acorus and the evolution of monocots.</title>
        <authorList>
            <person name="Ma L."/>
            <person name="Liu K.W."/>
            <person name="Li Z."/>
            <person name="Hsiao Y.Y."/>
            <person name="Qi Y."/>
            <person name="Fu T."/>
            <person name="Tang G.D."/>
            <person name="Zhang D."/>
            <person name="Sun W.H."/>
            <person name="Liu D.K."/>
            <person name="Li Y."/>
            <person name="Chen G.Z."/>
            <person name="Liu X.D."/>
            <person name="Liao X.Y."/>
            <person name="Jiang Y.T."/>
            <person name="Yu X."/>
            <person name="Hao Y."/>
            <person name="Huang J."/>
            <person name="Zhao X.W."/>
            <person name="Ke S."/>
            <person name="Chen Y.Y."/>
            <person name="Wu W.L."/>
            <person name="Hsu J.L."/>
            <person name="Lin Y.F."/>
            <person name="Huang M.D."/>
            <person name="Li C.Y."/>
            <person name="Huang L."/>
            <person name="Wang Z.W."/>
            <person name="Zhao X."/>
            <person name="Zhong W.Y."/>
            <person name="Peng D.H."/>
            <person name="Ahmad S."/>
            <person name="Lan S."/>
            <person name="Zhang J.S."/>
            <person name="Tsai W.C."/>
            <person name="Van de Peer Y."/>
            <person name="Liu Z.J."/>
        </authorList>
    </citation>
    <scope>NUCLEOTIDE SEQUENCE</scope>
    <source>
        <strain evidence="2">CP</strain>
    </source>
</reference>
<proteinExistence type="predicted"/>
<gene>
    <name evidence="2" type="ORF">QJS10_CPB11g01656</name>
</gene>
<dbReference type="EMBL" id="JAUJYO010000011">
    <property type="protein sequence ID" value="KAK1304267.1"/>
    <property type="molecule type" value="Genomic_DNA"/>
</dbReference>
<dbReference type="AlphaFoldDB" id="A0AAV9DW59"/>
<organism evidence="2 3">
    <name type="scientific">Acorus calamus</name>
    <name type="common">Sweet flag</name>
    <dbReference type="NCBI Taxonomy" id="4465"/>
    <lineage>
        <taxon>Eukaryota</taxon>
        <taxon>Viridiplantae</taxon>
        <taxon>Streptophyta</taxon>
        <taxon>Embryophyta</taxon>
        <taxon>Tracheophyta</taxon>
        <taxon>Spermatophyta</taxon>
        <taxon>Magnoliopsida</taxon>
        <taxon>Liliopsida</taxon>
        <taxon>Acoraceae</taxon>
        <taxon>Acorus</taxon>
    </lineage>
</organism>
<comment type="caution">
    <text evidence="2">The sequence shown here is derived from an EMBL/GenBank/DDBJ whole genome shotgun (WGS) entry which is preliminary data.</text>
</comment>
<accession>A0AAV9DW59</accession>
<feature type="region of interest" description="Disordered" evidence="1">
    <location>
        <begin position="1"/>
        <end position="21"/>
    </location>
</feature>
<evidence type="ECO:0000313" key="3">
    <source>
        <dbReference type="Proteomes" id="UP001180020"/>
    </source>
</evidence>
<name>A0AAV9DW59_ACOCL</name>
<dbReference type="Proteomes" id="UP001180020">
    <property type="component" value="Unassembled WGS sequence"/>
</dbReference>
<evidence type="ECO:0000256" key="1">
    <source>
        <dbReference type="SAM" id="MobiDB-lite"/>
    </source>
</evidence>
<keyword evidence="3" id="KW-1185">Reference proteome</keyword>
<sequence>MGPTLTRALPKNAPEDGKTQRLPHNFEAIVKEADDDQGDLLRILRSGIFLNHKKKATPSLL</sequence>
<evidence type="ECO:0000313" key="2">
    <source>
        <dbReference type="EMBL" id="KAK1304267.1"/>
    </source>
</evidence>